<dbReference type="PANTHER" id="PTHR15641">
    <property type="entry name" value="ELONGATOR COMPLEX PROTEIN 5"/>
    <property type="match status" value="1"/>
</dbReference>
<dbReference type="GO" id="GO:0005634">
    <property type="term" value="C:nucleus"/>
    <property type="evidence" value="ECO:0007669"/>
    <property type="project" value="UniProtKB-SubCell"/>
</dbReference>
<evidence type="ECO:0000256" key="6">
    <source>
        <dbReference type="ARBA" id="ARBA00022490"/>
    </source>
</evidence>
<feature type="region of interest" description="Disordered" evidence="9">
    <location>
        <begin position="294"/>
        <end position="332"/>
    </location>
</feature>
<gene>
    <name evidence="10" type="ORF">MPSI1_003048</name>
</gene>
<evidence type="ECO:0000256" key="2">
    <source>
        <dbReference type="ARBA" id="ARBA00004496"/>
    </source>
</evidence>
<sequence>MLVLDSLEGLLDITNCSVAEAYNMLKRVLHMLPEYSRLVVMTDLDVGHDAQTLAAALQSPQLWSANAASKQSENSSSHATISVRVHPPALLRYLYSDMKLTPPTSSPASRRAAYAEAHEDAPDTSASSSSFDARFWRILSSVGGRGPLGVKGGEIGWWNAVRAAGVHTIDSSTAPYVPEVCAEQVLGLHSDTRDKYATGIGYLELHVALSNGKYLEELAACINQTKRDGSVRLGLSSLNMNTSDAIEQTSKASSDPHNSMVQQLPFNLGETSQQRERREQVALPYAYQLHESSAQPLNQTAWRGSTGQSSIFFEPESEDDEDDDDPDDDLDV</sequence>
<dbReference type="Pfam" id="PF10483">
    <property type="entry name" value="Elong_Iki1"/>
    <property type="match status" value="1"/>
</dbReference>
<dbReference type="GO" id="GO:0000049">
    <property type="term" value="F:tRNA binding"/>
    <property type="evidence" value="ECO:0007669"/>
    <property type="project" value="TreeGrafter"/>
</dbReference>
<dbReference type="GO" id="GO:0002098">
    <property type="term" value="P:tRNA wobble uridine modification"/>
    <property type="evidence" value="ECO:0007669"/>
    <property type="project" value="InterPro"/>
</dbReference>
<evidence type="ECO:0000256" key="7">
    <source>
        <dbReference type="ARBA" id="ARBA00022694"/>
    </source>
</evidence>
<organism evidence="10 11">
    <name type="scientific">Malassezia psittaci</name>
    <dbReference type="NCBI Taxonomy" id="1821823"/>
    <lineage>
        <taxon>Eukaryota</taxon>
        <taxon>Fungi</taxon>
        <taxon>Dikarya</taxon>
        <taxon>Basidiomycota</taxon>
        <taxon>Ustilaginomycotina</taxon>
        <taxon>Malasseziomycetes</taxon>
        <taxon>Malasseziales</taxon>
        <taxon>Malasseziaceae</taxon>
        <taxon>Malassezia</taxon>
    </lineage>
</organism>
<dbReference type="PANTHER" id="PTHR15641:SF1">
    <property type="entry name" value="ELONGATOR COMPLEX PROTEIN 5"/>
    <property type="match status" value="1"/>
</dbReference>
<evidence type="ECO:0000256" key="3">
    <source>
        <dbReference type="ARBA" id="ARBA00005043"/>
    </source>
</evidence>
<keyword evidence="8" id="KW-0539">Nucleus</keyword>
<evidence type="ECO:0000256" key="4">
    <source>
        <dbReference type="ARBA" id="ARBA00009567"/>
    </source>
</evidence>
<evidence type="ECO:0000256" key="1">
    <source>
        <dbReference type="ARBA" id="ARBA00004123"/>
    </source>
</evidence>
<dbReference type="GO" id="GO:0005829">
    <property type="term" value="C:cytosol"/>
    <property type="evidence" value="ECO:0007669"/>
    <property type="project" value="TreeGrafter"/>
</dbReference>
<comment type="pathway">
    <text evidence="3">tRNA modification; 5-methoxycarbonylmethyl-2-thiouridine-tRNA biosynthesis.</text>
</comment>
<feature type="region of interest" description="Disordered" evidence="9">
    <location>
        <begin position="102"/>
        <end position="128"/>
    </location>
</feature>
<accession>A0AAF0F8P8</accession>
<keyword evidence="6" id="KW-0963">Cytoplasm</keyword>
<dbReference type="EMBL" id="CP118378">
    <property type="protein sequence ID" value="WFD44380.1"/>
    <property type="molecule type" value="Genomic_DNA"/>
</dbReference>
<evidence type="ECO:0000313" key="10">
    <source>
        <dbReference type="EMBL" id="WFD44380.1"/>
    </source>
</evidence>
<dbReference type="AlphaFoldDB" id="A0AAF0F8P8"/>
<evidence type="ECO:0000256" key="5">
    <source>
        <dbReference type="ARBA" id="ARBA00020264"/>
    </source>
</evidence>
<keyword evidence="11" id="KW-1185">Reference proteome</keyword>
<evidence type="ECO:0000313" key="11">
    <source>
        <dbReference type="Proteomes" id="UP001214628"/>
    </source>
</evidence>
<dbReference type="Proteomes" id="UP001214628">
    <property type="component" value="Chromosome 4"/>
</dbReference>
<proteinExistence type="inferred from homology"/>
<protein>
    <recommendedName>
        <fullName evidence="5">Elongator complex protein 5</fullName>
    </recommendedName>
</protein>
<reference evidence="10" key="1">
    <citation type="submission" date="2023-02" db="EMBL/GenBank/DDBJ databases">
        <title>Mating type loci evolution in Malassezia.</title>
        <authorList>
            <person name="Coelho M.A."/>
        </authorList>
    </citation>
    <scope>NUCLEOTIDE SEQUENCE</scope>
    <source>
        <strain evidence="10">CBS 14136</strain>
    </source>
</reference>
<keyword evidence="7" id="KW-0819">tRNA processing</keyword>
<comment type="subcellular location">
    <subcellularLocation>
        <location evidence="2">Cytoplasm</location>
    </subcellularLocation>
    <subcellularLocation>
        <location evidence="1">Nucleus</location>
    </subcellularLocation>
</comment>
<dbReference type="GO" id="GO:0033588">
    <property type="term" value="C:elongator holoenzyme complex"/>
    <property type="evidence" value="ECO:0007669"/>
    <property type="project" value="InterPro"/>
</dbReference>
<evidence type="ECO:0000256" key="8">
    <source>
        <dbReference type="ARBA" id="ARBA00023242"/>
    </source>
</evidence>
<name>A0AAF0F8P8_9BASI</name>
<evidence type="ECO:0000256" key="9">
    <source>
        <dbReference type="SAM" id="MobiDB-lite"/>
    </source>
</evidence>
<comment type="similarity">
    <text evidence="4">Belongs to the ELP5 family.</text>
</comment>
<feature type="compositionally biased region" description="Acidic residues" evidence="9">
    <location>
        <begin position="315"/>
        <end position="332"/>
    </location>
</feature>
<dbReference type="InterPro" id="IPR019519">
    <property type="entry name" value="Elp5"/>
</dbReference>
<feature type="compositionally biased region" description="Polar residues" evidence="9">
    <location>
        <begin position="294"/>
        <end position="311"/>
    </location>
</feature>